<organism evidence="1 2">
    <name type="scientific">Halodurantibacterium flavum</name>
    <dbReference type="NCBI Taxonomy" id="1382802"/>
    <lineage>
        <taxon>Bacteria</taxon>
        <taxon>Pseudomonadati</taxon>
        <taxon>Pseudomonadota</taxon>
        <taxon>Alphaproteobacteria</taxon>
        <taxon>Rhodobacterales</taxon>
        <taxon>Paracoccaceae</taxon>
        <taxon>Halodurantibacterium</taxon>
    </lineage>
</organism>
<evidence type="ECO:0000313" key="1">
    <source>
        <dbReference type="EMBL" id="MFD1914137.1"/>
    </source>
</evidence>
<name>A0ABW4SBY7_9RHOB</name>
<keyword evidence="2" id="KW-1185">Reference proteome</keyword>
<dbReference type="Proteomes" id="UP001597353">
    <property type="component" value="Unassembled WGS sequence"/>
</dbReference>
<gene>
    <name evidence="1" type="ORF">ACFSGJ_18195</name>
</gene>
<accession>A0ABW4SBY7</accession>
<evidence type="ECO:0000313" key="2">
    <source>
        <dbReference type="Proteomes" id="UP001597353"/>
    </source>
</evidence>
<dbReference type="EMBL" id="JBHUGH010000034">
    <property type="protein sequence ID" value="MFD1914137.1"/>
    <property type="molecule type" value="Genomic_DNA"/>
</dbReference>
<proteinExistence type="predicted"/>
<protein>
    <submittedName>
        <fullName evidence="1">Uncharacterized protein</fullName>
    </submittedName>
</protein>
<dbReference type="RefSeq" id="WP_390265174.1">
    <property type="nucleotide sequence ID" value="NZ_JBHUGH010000034.1"/>
</dbReference>
<comment type="caution">
    <text evidence="1">The sequence shown here is derived from an EMBL/GenBank/DDBJ whole genome shotgun (WGS) entry which is preliminary data.</text>
</comment>
<sequence>MTAREWKDHDWPAVLAALQDLLDHSVREEPGARMFHIALQEVIDGLPEEAFQ</sequence>
<reference evidence="2" key="1">
    <citation type="journal article" date="2019" name="Int. J. Syst. Evol. Microbiol.">
        <title>The Global Catalogue of Microorganisms (GCM) 10K type strain sequencing project: providing services to taxonomists for standard genome sequencing and annotation.</title>
        <authorList>
            <consortium name="The Broad Institute Genomics Platform"/>
            <consortium name="The Broad Institute Genome Sequencing Center for Infectious Disease"/>
            <person name="Wu L."/>
            <person name="Ma J."/>
        </authorList>
    </citation>
    <scope>NUCLEOTIDE SEQUENCE [LARGE SCALE GENOMIC DNA]</scope>
    <source>
        <strain evidence="2">CGMCC 4.7242</strain>
    </source>
</reference>